<sequence>MLTLKKVREFKEYLESGQFMEDFDYRTPDGQAEMLDMIETLFEICELADEILTKRLYQQMAGTVEKPTGFTPLGKKEDD</sequence>
<protein>
    <submittedName>
        <fullName evidence="1">Uncharacterized protein</fullName>
    </submittedName>
</protein>
<proteinExistence type="predicted"/>
<dbReference type="Proteomes" id="UP000502179">
    <property type="component" value="Chromosome"/>
</dbReference>
<evidence type="ECO:0000313" key="1">
    <source>
        <dbReference type="EMBL" id="QIJ72738.1"/>
    </source>
</evidence>
<dbReference type="KEGG" id="tav:G4V39_10815"/>
<dbReference type="RefSeq" id="WP_166032953.1">
    <property type="nucleotide sequence ID" value="NZ_CP048877.1"/>
</dbReference>
<dbReference type="EMBL" id="CP048877">
    <property type="protein sequence ID" value="QIJ72738.1"/>
    <property type="molecule type" value="Genomic_DNA"/>
</dbReference>
<evidence type="ECO:0000313" key="2">
    <source>
        <dbReference type="Proteomes" id="UP000502179"/>
    </source>
</evidence>
<name>A0A6G7PZ67_9BACT</name>
<reference evidence="1 2" key="1">
    <citation type="submission" date="2020-02" db="EMBL/GenBank/DDBJ databases">
        <title>Genome analysis of Thermosulfuriphilus ammonigenes ST65T, an anaerobic thermophilic chemolithoautotrophic bacterium isolated from a deep-sea hydrothermal vent.</title>
        <authorList>
            <person name="Slobodkina G."/>
            <person name="Allioux M."/>
            <person name="Merkel A."/>
            <person name="Alain K."/>
            <person name="Jebbar M."/>
            <person name="Slobodkin A."/>
        </authorList>
    </citation>
    <scope>NUCLEOTIDE SEQUENCE [LARGE SCALE GENOMIC DNA]</scope>
    <source>
        <strain evidence="1 2">ST65</strain>
    </source>
</reference>
<dbReference type="AlphaFoldDB" id="A0A6G7PZ67"/>
<keyword evidence="2" id="KW-1185">Reference proteome</keyword>
<gene>
    <name evidence="1" type="ORF">G4V39_10815</name>
</gene>
<organism evidence="1 2">
    <name type="scientific">Thermosulfuriphilus ammonigenes</name>
    <dbReference type="NCBI Taxonomy" id="1936021"/>
    <lineage>
        <taxon>Bacteria</taxon>
        <taxon>Pseudomonadati</taxon>
        <taxon>Thermodesulfobacteriota</taxon>
        <taxon>Thermodesulfobacteria</taxon>
        <taxon>Thermodesulfobacteriales</taxon>
        <taxon>Thermodesulfobacteriaceae</taxon>
        <taxon>Thermosulfuriphilus</taxon>
    </lineage>
</organism>
<accession>A0A6G7PZ67</accession>